<protein>
    <submittedName>
        <fullName evidence="2">Helix-turn-helix transcriptional regulator</fullName>
    </submittedName>
</protein>
<gene>
    <name evidence="2" type="ORF">LXN57_36245</name>
</gene>
<dbReference type="SUPFAM" id="SSF48452">
    <property type="entry name" value="TPR-like"/>
    <property type="match status" value="1"/>
</dbReference>
<dbReference type="RefSeq" id="WP_251802732.1">
    <property type="nucleotide sequence ID" value="NZ_JAMQOL010000053.1"/>
</dbReference>
<feature type="domain" description="HTH cro/C1-type" evidence="1">
    <location>
        <begin position="12"/>
        <end position="65"/>
    </location>
</feature>
<accession>A0ABT0YAG3</accession>
<dbReference type="InterPro" id="IPR010982">
    <property type="entry name" value="Lambda_DNA-bd_dom_sf"/>
</dbReference>
<evidence type="ECO:0000313" key="3">
    <source>
        <dbReference type="Proteomes" id="UP001523216"/>
    </source>
</evidence>
<organism evidence="2 3">
    <name type="scientific">Paractinoplanes hotanensis</name>
    <dbReference type="NCBI Taxonomy" id="2906497"/>
    <lineage>
        <taxon>Bacteria</taxon>
        <taxon>Bacillati</taxon>
        <taxon>Actinomycetota</taxon>
        <taxon>Actinomycetes</taxon>
        <taxon>Micromonosporales</taxon>
        <taxon>Micromonosporaceae</taxon>
        <taxon>Paractinoplanes</taxon>
    </lineage>
</organism>
<name>A0ABT0YAG3_9ACTN</name>
<dbReference type="Proteomes" id="UP001523216">
    <property type="component" value="Unassembled WGS sequence"/>
</dbReference>
<dbReference type="InterPro" id="IPR001387">
    <property type="entry name" value="Cro/C1-type_HTH"/>
</dbReference>
<keyword evidence="3" id="KW-1185">Reference proteome</keyword>
<dbReference type="PROSITE" id="PS50943">
    <property type="entry name" value="HTH_CROC1"/>
    <property type="match status" value="1"/>
</dbReference>
<proteinExistence type="predicted"/>
<reference evidence="2 3" key="1">
    <citation type="submission" date="2022-06" db="EMBL/GenBank/DDBJ databases">
        <title>Actinoplanes abujensis sp. nov., isolated from Nigerian arid soil.</title>
        <authorList>
            <person name="Ding P."/>
        </authorList>
    </citation>
    <scope>NUCLEOTIDE SEQUENCE [LARGE SCALE GENOMIC DNA]</scope>
    <source>
        <strain evidence="3">TRM88002</strain>
    </source>
</reference>
<dbReference type="CDD" id="cd00093">
    <property type="entry name" value="HTH_XRE"/>
    <property type="match status" value="1"/>
</dbReference>
<comment type="caution">
    <text evidence="2">The sequence shown here is derived from an EMBL/GenBank/DDBJ whole genome shotgun (WGS) entry which is preliminary data.</text>
</comment>
<dbReference type="Gene3D" id="1.10.260.40">
    <property type="entry name" value="lambda repressor-like DNA-binding domains"/>
    <property type="match status" value="1"/>
</dbReference>
<dbReference type="SMART" id="SM00530">
    <property type="entry name" value="HTH_XRE"/>
    <property type="match status" value="1"/>
</dbReference>
<dbReference type="Pfam" id="PF13560">
    <property type="entry name" value="HTH_31"/>
    <property type="match status" value="1"/>
</dbReference>
<dbReference type="EMBL" id="JAMQOL010000053">
    <property type="protein sequence ID" value="MCM4083026.1"/>
    <property type="molecule type" value="Genomic_DNA"/>
</dbReference>
<evidence type="ECO:0000313" key="2">
    <source>
        <dbReference type="EMBL" id="MCM4083026.1"/>
    </source>
</evidence>
<dbReference type="InterPro" id="IPR011990">
    <property type="entry name" value="TPR-like_helical_dom_sf"/>
</dbReference>
<dbReference type="SUPFAM" id="SSF47413">
    <property type="entry name" value="lambda repressor-like DNA-binding domains"/>
    <property type="match status" value="1"/>
</dbReference>
<evidence type="ECO:0000259" key="1">
    <source>
        <dbReference type="PROSITE" id="PS50943"/>
    </source>
</evidence>
<sequence length="391" mass="42537">MTEPMGRFASELRRLRVDRGLSYRALAERANRGKSYIEDLEKGRKPPNAAVAENLDRALDARGQLAATLHAVVDDGGEAEIEALELARRVTASDVSAETLDRLEQASDTMAMAYATTPPEQLLPSVRRHLDYVGTLIDARKTLAQHQRLLVIGGWFSLLRATLHIDLRQTAAASANLATAAELAEQTGHAEIAAWCWETRAWDVLTSGDYRQALELSQRAQAVAPADGSAIVQATAQEGRAWARLGDQQETRRVLDHVDRLAAARPRPEYPEHHYRYDPEKANAYAATTLSWAGDPAAEQVARDVIAELLEDGARPRRVASARLDLALALLAGGRPDEAAAEAGTAIASGRIVPSNWWRAREVVNGVQQTRIAEAHDLSEIAAVHTPAISA</sequence>